<evidence type="ECO:0000256" key="2">
    <source>
        <dbReference type="ARBA" id="ARBA00022741"/>
    </source>
</evidence>
<dbReference type="GO" id="GO:0008053">
    <property type="term" value="P:mitochondrial fusion"/>
    <property type="evidence" value="ECO:0007669"/>
    <property type="project" value="TreeGrafter"/>
</dbReference>
<dbReference type="Gene3D" id="3.40.50.300">
    <property type="entry name" value="P-loop containing nucleotide triphosphate hydrolases"/>
    <property type="match status" value="1"/>
</dbReference>
<evidence type="ECO:0000256" key="1">
    <source>
        <dbReference type="ARBA" id="ARBA00004370"/>
    </source>
</evidence>
<organism evidence="8 9">
    <name type="scientific">Limosilactobacillus mucosae LM1</name>
    <dbReference type="NCBI Taxonomy" id="1130798"/>
    <lineage>
        <taxon>Bacteria</taxon>
        <taxon>Bacillati</taxon>
        <taxon>Bacillota</taxon>
        <taxon>Bacilli</taxon>
        <taxon>Lactobacillales</taxon>
        <taxon>Lactobacillaceae</taxon>
        <taxon>Limosilactobacillus</taxon>
    </lineage>
</organism>
<evidence type="ECO:0000256" key="6">
    <source>
        <dbReference type="SAM" id="Coils"/>
    </source>
</evidence>
<feature type="coiled-coil region" evidence="6">
    <location>
        <begin position="710"/>
        <end position="765"/>
    </location>
</feature>
<keyword evidence="2" id="KW-0547">Nucleotide-binding</keyword>
<evidence type="ECO:0000256" key="3">
    <source>
        <dbReference type="ARBA" id="ARBA00022801"/>
    </source>
</evidence>
<dbReference type="HOGENOM" id="CLU_019738_0_0_9"/>
<dbReference type="KEGG" id="lmu:LBLM1_03765"/>
<dbReference type="EMBL" id="CP011013">
    <property type="protein sequence ID" value="AJT50264.1"/>
    <property type="molecule type" value="Genomic_DNA"/>
</dbReference>
<dbReference type="STRING" id="1130798.LBLM1_03765"/>
<dbReference type="InterPro" id="IPR027417">
    <property type="entry name" value="P-loop_NTPase"/>
</dbReference>
<feature type="domain" description="Dynamin N-terminal" evidence="7">
    <location>
        <begin position="136"/>
        <end position="305"/>
    </location>
</feature>
<evidence type="ECO:0000256" key="5">
    <source>
        <dbReference type="ARBA" id="ARBA00023136"/>
    </source>
</evidence>
<dbReference type="PANTHER" id="PTHR10465:SF0">
    <property type="entry name" value="SARCALUMENIN"/>
    <property type="match status" value="1"/>
</dbReference>
<protein>
    <recommendedName>
        <fullName evidence="7">Dynamin N-terminal domain-containing protein</fullName>
    </recommendedName>
</protein>
<accession>A0A0D4CJM7</accession>
<sequence>MQLYIKYNPYTVTTDCELDGVPVASESPMSIKNGVRLQEWIDTLPERIEKIADVNDLTIVFYGTPADFADVKETLAQANMPCQLEYEEPEIKDTNRSEMIAELFDEIQQGPIDELKTKEINDAFERAMDNKFKVNVIATMSAGKSTMINAMLGKEIMPSSQEACTAIITEINDNDQKEFESTVFDEQGNQLAHATNTTLEQMRTWNSDPNVATIKVDGDIPFTTSEQGNTNLVLVDTPGPNNARNLKHRETTRRALNSSSKTLIIYIINATQFGTDDDNGLLDKVRDSMRGSRSARDRFIFVVNKLDAFMEANENPEATLQRIREYLKAELDTDQVNLFGVSSKVALDVETKLKGLGFDNDLFDGIVFDQDTKQHLRGLKREELLTLKNVLQDINNFDGNEKLHFEKYAQLPGYAQKEIDERLKEAQANNDYVEQTLIHTGIPSVEQAIKAYVEKYAMPLKISNIVNTFESVMAKTQADSSIEAELLESEDKREEFAQDLQKIQERLEKISDGQDYAKMIAEKINVMDDVKQEANEKIEQVRSKFTQIQQEKIDTGEEYTEDEAEEIIEKLEDSMEKLQSDLNIDVEEIIEVKLREQAQNLLSEYERKLQDIYGDTMMPAPDLNSIYIEDLDMMSEFMDRTTDPSIYTHHDAEEHTYYDRHWWNPFSWFKSYTETREAYDSISGADLMEIASDSAVAIEEYREALYQEVNDRQERVREFFENTLKKLDEDQVAQREEMLAQSERNKENEAEMERLQNNLNWLNAIKQKLAAILAI</sequence>
<dbReference type="GO" id="GO:0005525">
    <property type="term" value="F:GTP binding"/>
    <property type="evidence" value="ECO:0007669"/>
    <property type="project" value="UniProtKB-KW"/>
</dbReference>
<keyword evidence="4" id="KW-0342">GTP-binding</keyword>
<evidence type="ECO:0000256" key="4">
    <source>
        <dbReference type="ARBA" id="ARBA00023134"/>
    </source>
</evidence>
<dbReference type="InterPro" id="IPR045063">
    <property type="entry name" value="Dynamin_N"/>
</dbReference>
<dbReference type="GO" id="GO:0003924">
    <property type="term" value="F:GTPase activity"/>
    <property type="evidence" value="ECO:0007669"/>
    <property type="project" value="InterPro"/>
</dbReference>
<evidence type="ECO:0000259" key="7">
    <source>
        <dbReference type="Pfam" id="PF00350"/>
    </source>
</evidence>
<dbReference type="RefSeq" id="WP_006499637.1">
    <property type="nucleotide sequence ID" value="NZ_CP011013.1"/>
</dbReference>
<gene>
    <name evidence="8" type="ORF">LBLM1_03765</name>
</gene>
<dbReference type="Proteomes" id="UP000003645">
    <property type="component" value="Chromosome"/>
</dbReference>
<dbReference type="PANTHER" id="PTHR10465">
    <property type="entry name" value="TRANSMEMBRANE GTPASE FZO1"/>
    <property type="match status" value="1"/>
</dbReference>
<keyword evidence="3" id="KW-0378">Hydrolase</keyword>
<evidence type="ECO:0000313" key="8">
    <source>
        <dbReference type="EMBL" id="AJT50264.1"/>
    </source>
</evidence>
<dbReference type="SUPFAM" id="SSF52540">
    <property type="entry name" value="P-loop containing nucleoside triphosphate hydrolases"/>
    <property type="match status" value="1"/>
</dbReference>
<keyword evidence="5" id="KW-0472">Membrane</keyword>
<feature type="coiled-coil region" evidence="6">
    <location>
        <begin position="486"/>
        <end position="615"/>
    </location>
</feature>
<dbReference type="Pfam" id="PF00350">
    <property type="entry name" value="Dynamin_N"/>
    <property type="match status" value="1"/>
</dbReference>
<keyword evidence="9" id="KW-1185">Reference proteome</keyword>
<evidence type="ECO:0000313" key="9">
    <source>
        <dbReference type="Proteomes" id="UP000003645"/>
    </source>
</evidence>
<reference evidence="8 9" key="1">
    <citation type="journal article" date="2012" name="J. Bacteriol.">
        <title>Genome sequence of Lactobacillus mucosae LM1, isolated from piglet feces.</title>
        <authorList>
            <person name="Lee J.H."/>
            <person name="Valeriano V.D."/>
            <person name="Shin Y.R."/>
            <person name="Chae J.P."/>
            <person name="Kim G.B."/>
            <person name="Ham J.S."/>
            <person name="Chun J."/>
            <person name="Kang D.K."/>
        </authorList>
    </citation>
    <scope>NUCLEOTIDE SEQUENCE [LARGE SCALE GENOMIC DNA]</scope>
    <source>
        <strain evidence="8 9">LM1</strain>
    </source>
</reference>
<dbReference type="AlphaFoldDB" id="A0A0D4CJM7"/>
<name>A0A0D4CJM7_LIMMU</name>
<comment type="subcellular location">
    <subcellularLocation>
        <location evidence="1">Membrane</location>
    </subcellularLocation>
</comment>
<keyword evidence="6" id="KW-0175">Coiled coil</keyword>
<proteinExistence type="predicted"/>
<dbReference type="OrthoDB" id="9816479at2"/>
<dbReference type="InterPro" id="IPR027094">
    <property type="entry name" value="Mitofusin_fam"/>
</dbReference>
<dbReference type="GO" id="GO:0016020">
    <property type="term" value="C:membrane"/>
    <property type="evidence" value="ECO:0007669"/>
    <property type="project" value="UniProtKB-SubCell"/>
</dbReference>